<proteinExistence type="predicted"/>
<feature type="region of interest" description="Disordered" evidence="1">
    <location>
        <begin position="1"/>
        <end position="104"/>
    </location>
</feature>
<reference evidence="2" key="1">
    <citation type="journal article" date="2018" name="J. Ind. Microbiol. Biotechnol.">
        <title>Genome mining reveals uncommon alkylpyrones as type III PKS products from myxobacteria.</title>
        <authorList>
            <person name="Hug J.J."/>
            <person name="Panter F."/>
            <person name="Krug D."/>
            <person name="Muller R."/>
        </authorList>
    </citation>
    <scope>NUCLEOTIDE SEQUENCE</scope>
    <source>
        <strain evidence="2">Sp. MSr9030</strain>
    </source>
</reference>
<name>A0A3S5GY03_9BACT</name>
<organism evidence="2">
    <name type="scientific">Chondromyces catenulatus</name>
    <dbReference type="NCBI Taxonomy" id="1653841"/>
    <lineage>
        <taxon>Bacteria</taxon>
        <taxon>Pseudomonadati</taxon>
        <taxon>Myxococcota</taxon>
        <taxon>Polyangia</taxon>
        <taxon>Polyangiales</taxon>
        <taxon>Polyangiaceae</taxon>
        <taxon>Chondromyces</taxon>
    </lineage>
</organism>
<feature type="region of interest" description="Disordered" evidence="1">
    <location>
        <begin position="137"/>
        <end position="156"/>
    </location>
</feature>
<evidence type="ECO:0000256" key="1">
    <source>
        <dbReference type="SAM" id="MobiDB-lite"/>
    </source>
</evidence>
<protein>
    <recommendedName>
        <fullName evidence="3">PilZ domain-containing protein</fullName>
    </recommendedName>
</protein>
<dbReference type="AlphaFoldDB" id="A0A3S5GY03"/>
<evidence type="ECO:0000313" key="2">
    <source>
        <dbReference type="EMBL" id="AYM54104.1"/>
    </source>
</evidence>
<accession>A0A3S5GY03</accession>
<evidence type="ECO:0008006" key="3">
    <source>
        <dbReference type="Google" id="ProtNLM"/>
    </source>
</evidence>
<feature type="region of interest" description="Disordered" evidence="1">
    <location>
        <begin position="198"/>
        <end position="218"/>
    </location>
</feature>
<sequence>MREDDLSEAPPSVRFPRLTPEGRTALGMREDDLSEAPPSVRFPRLTPEGRTALGMRDDDLSEAPPSVRFPRLTPEGRTALGMRDDDLSEAPPSVRFPRLTPEGRAALGMREDEALSEGPPSVRFPRLTPEGRAALGMREDEALSEGPPSVRFPRLTPEGRTALGMREDEVLSEGPPSVRFPRLTSEGRAALGMREDEALGEGPPSVRFPARLTTDLRPPIPSEIPPPDFSEPPPSVRFQRVSGEAGPGYRLKEGACAIAMLVGDRWHTPCGIVRLSPTGVWFSPADGFMPRLGTRVSAFLLSSKGSVGPLSGNVVSIEATGPSGGMLIGVQFTNIQRAVGRTILQLLQEMHALGMAELARSLSRVREQIDDPSRIRAVVRALLNAGGDGLIVGAEVPVKGMRIDLRGETARVAWECARPWGPPPYIIDMGGYNSIHRLHVASAEVDPDGRVLTPLPTRIERVRHRWFRRCKVRRKITVSYRHPLWPEVQVVGRPVLDISFAGVSFEADIENDLIFPGLEMTDIELSVDGTPVLHIHGEVRYVTPARGATPARCGLKVAPRGPNDDGPWMRLVSTQLHTTTQNGTETPESVWGLYQQSGYFNLSGKSPEHFEPLKKSFIEFGTRAAAAPRIVCQAVWPSERGIEASLSAAKVYAGSWLVHQLAKRPGKAPGVAHTRQILRDIYLRAFEYPQLDPAFAWALAFIDGDVSWSMAHVDFARPYIDQGLSAVHPFRLQEGQSADWGDPPPDQRFDIGPAAPFETAWLLDELARSHTRAYLESLDLVPERADLAETGRLWREARMARERMFFTARHAGVPIAAAIVEIGETGTNLFRLLDCVRLYVLRPGGEGAFVGLINEARMYYRSKGKASFAYIQTHQDPDHVERSKLSDLGPGNYWAISAQILPEFLEHVYELTAIGRYKSKQGKE</sequence>
<dbReference type="EMBL" id="MH908917">
    <property type="protein sequence ID" value="AYM54104.1"/>
    <property type="molecule type" value="Genomic_DNA"/>
</dbReference>